<evidence type="ECO:0000313" key="1">
    <source>
        <dbReference type="EMBL" id="AGV99252.1"/>
    </source>
</evidence>
<protein>
    <submittedName>
        <fullName evidence="1">Uncharacterized protein</fullName>
    </submittedName>
</protein>
<evidence type="ECO:0000313" key="2">
    <source>
        <dbReference type="Proteomes" id="UP000019701"/>
    </source>
</evidence>
<dbReference type="Proteomes" id="UP000019701">
    <property type="component" value="Segment"/>
</dbReference>
<organism evidence="1 2">
    <name type="scientific">Pectobacterium phage PM1</name>
    <dbReference type="NCBI Taxonomy" id="1399915"/>
    <lineage>
        <taxon>Viruses</taxon>
        <taxon>Duplodnaviria</taxon>
        <taxon>Heunggongvirae</taxon>
        <taxon>Uroviricota</taxon>
        <taxon>Caudoviricetes</taxon>
        <taxon>Chaseviridae</taxon>
        <taxon>Cleopatravirinae</taxon>
        <taxon>Suwonvirus</taxon>
        <taxon>Suwonvirus PM1</taxon>
    </lineage>
</organism>
<sequence>MRTIQCSECGHEIAEDDFITQHCPICDSYMPVSRLGNKADKSLEKILRINPVQPVAQELE</sequence>
<dbReference type="OrthoDB" id="28631at10239"/>
<reference evidence="1 2" key="1">
    <citation type="journal article" date="2014" name="Arch. Virol.">
        <title>Complete genome sequence of the Pectobacterium carotovorum subsp. carotovorum virulent bacteriophage PM1.</title>
        <authorList>
            <person name="Lim J.A."/>
            <person name="Shin H."/>
            <person name="Lee D.H."/>
            <person name="Han S.W."/>
            <person name="Lee J.H."/>
            <person name="Ryu S."/>
            <person name="Heu S."/>
        </authorList>
    </citation>
    <scope>NUCLEOTIDE SEQUENCE [LARGE SCALE GENOMIC DNA]</scope>
</reference>
<proteinExistence type="predicted"/>
<dbReference type="EMBL" id="KF534715">
    <property type="protein sequence ID" value="AGV99252.1"/>
    <property type="molecule type" value="Genomic_DNA"/>
</dbReference>
<dbReference type="KEGG" id="vg:18938764"/>
<accession>X2CRN6</accession>
<dbReference type="RefSeq" id="YP_009021813.1">
    <property type="nucleotide sequence ID" value="NC_023865.1"/>
</dbReference>
<keyword evidence="2" id="KW-1185">Reference proteome</keyword>
<gene>
    <name evidence="1" type="ORF">PM1_036</name>
</gene>
<name>X2CRN6_9CAUD</name>
<dbReference type="GeneID" id="18938764"/>